<evidence type="ECO:0000259" key="10">
    <source>
        <dbReference type="PROSITE" id="PS50157"/>
    </source>
</evidence>
<dbReference type="InterPro" id="IPR036236">
    <property type="entry name" value="Znf_C2H2_sf"/>
</dbReference>
<evidence type="ECO:0000313" key="11">
    <source>
        <dbReference type="EMBL" id="UYV69251.1"/>
    </source>
</evidence>
<evidence type="ECO:0000256" key="4">
    <source>
        <dbReference type="ARBA" id="ARBA00022833"/>
    </source>
</evidence>
<reference evidence="11 12" key="1">
    <citation type="submission" date="2022-01" db="EMBL/GenBank/DDBJ databases">
        <title>A chromosomal length assembly of Cordylochernes scorpioides.</title>
        <authorList>
            <person name="Zeh D."/>
            <person name="Zeh J."/>
        </authorList>
    </citation>
    <scope>NUCLEOTIDE SEQUENCE [LARGE SCALE GENOMIC DNA]</scope>
    <source>
        <strain evidence="11">IN4F17</strain>
        <tissue evidence="11">Whole Body</tissue>
    </source>
</reference>
<keyword evidence="4" id="KW-0862">Zinc</keyword>
<accession>A0ABY6KK75</accession>
<dbReference type="EMBL" id="CP092868">
    <property type="protein sequence ID" value="UYV69251.1"/>
    <property type="molecule type" value="Genomic_DNA"/>
</dbReference>
<evidence type="ECO:0000256" key="2">
    <source>
        <dbReference type="ARBA" id="ARBA00022723"/>
    </source>
</evidence>
<gene>
    <name evidence="11" type="ORF">LAZ67_6002978</name>
</gene>
<dbReference type="PROSITE" id="PS00028">
    <property type="entry name" value="ZINC_FINGER_C2H2_1"/>
    <property type="match status" value="8"/>
</dbReference>
<keyword evidence="3 8" id="KW-0863">Zinc-finger</keyword>
<dbReference type="PANTHER" id="PTHR46179:SF13">
    <property type="entry name" value="C2H2-TYPE DOMAIN-CONTAINING PROTEIN"/>
    <property type="match status" value="1"/>
</dbReference>
<keyword evidence="2" id="KW-0479">Metal-binding</keyword>
<sequence>MEQGGKKEEPKEQDPAWLSNYIAQLQQHFAQLLQALKYTNGPLLPSTIDYLVANFIDAIRKTTFSMKESEKIESLQPSPPQQQQPSTSSSVCFSSTSPAAGGNTFQTFNNKSPACQQQAPPVKPLENCPMTNGSETKQAQDNNSASSILNTLLKHGVATASDIPTSYLNFTAGAAGDFETNGSLFSKPGDPVKQLDNKTVAQNMPLSILNLQREMGGPSRYEAAAMFVGYEVCGTTQNFPAELGAKNEHNSTTNFHTLSAPAKPEQLECALCKQVLRSPAEFASHVAESHRSPATKPGQVYQCPLCSFTTDKSLQCHLQQEHVGDRPFQCELCRKSFFARDKLARHLMIHTQERPFSCSLCDKRFLTKDKLERHVYVHTGFKPFQCELCDKKFSSKYTLNQHLFVHSRNGPLPCHHCDKKFVTKSDQQRHLFAHSTGCLPTAQTTPAQETLLPCHLCGKRFTSRTKLETHVFAHAGGDNAFHCERCPRKFTYRYDLERHLLTHAVDSKPFKCNLCGISFGRKYRLTTHHKSYHSDLAQGAIVPQLS</sequence>
<dbReference type="PROSITE" id="PS50157">
    <property type="entry name" value="ZINC_FINGER_C2H2_2"/>
    <property type="match status" value="7"/>
</dbReference>
<feature type="compositionally biased region" description="Polar residues" evidence="9">
    <location>
        <begin position="129"/>
        <end position="142"/>
    </location>
</feature>
<feature type="domain" description="C2H2-type" evidence="10">
    <location>
        <begin position="452"/>
        <end position="479"/>
    </location>
</feature>
<protein>
    <submittedName>
        <fullName evidence="11">ZNF236</fullName>
    </submittedName>
</protein>
<feature type="domain" description="C2H2-type" evidence="10">
    <location>
        <begin position="510"/>
        <end position="538"/>
    </location>
</feature>
<dbReference type="PANTHER" id="PTHR46179">
    <property type="entry name" value="ZINC FINGER PROTEIN"/>
    <property type="match status" value="1"/>
</dbReference>
<feature type="domain" description="C2H2-type" evidence="10">
    <location>
        <begin position="328"/>
        <end position="355"/>
    </location>
</feature>
<dbReference type="SUPFAM" id="SSF57667">
    <property type="entry name" value="beta-beta-alpha zinc fingers"/>
    <property type="match status" value="5"/>
</dbReference>
<feature type="compositionally biased region" description="Polar residues" evidence="9">
    <location>
        <begin position="103"/>
        <end position="119"/>
    </location>
</feature>
<evidence type="ECO:0000256" key="7">
    <source>
        <dbReference type="ARBA" id="ARBA00023242"/>
    </source>
</evidence>
<dbReference type="Pfam" id="PF13894">
    <property type="entry name" value="zf-C2H2_4"/>
    <property type="match status" value="1"/>
</dbReference>
<dbReference type="Pfam" id="PF00096">
    <property type="entry name" value="zf-C2H2"/>
    <property type="match status" value="5"/>
</dbReference>
<dbReference type="Gene3D" id="3.30.160.60">
    <property type="entry name" value="Classic Zinc Finger"/>
    <property type="match status" value="6"/>
</dbReference>
<feature type="domain" description="C2H2-type" evidence="10">
    <location>
        <begin position="412"/>
        <end position="435"/>
    </location>
</feature>
<evidence type="ECO:0000256" key="8">
    <source>
        <dbReference type="PROSITE-ProRule" id="PRU00042"/>
    </source>
</evidence>
<feature type="region of interest" description="Disordered" evidence="9">
    <location>
        <begin position="70"/>
        <end position="142"/>
    </location>
</feature>
<keyword evidence="5" id="KW-0805">Transcription regulation</keyword>
<feature type="compositionally biased region" description="Low complexity" evidence="9">
    <location>
        <begin position="83"/>
        <end position="97"/>
    </location>
</feature>
<dbReference type="Proteomes" id="UP001235939">
    <property type="component" value="Chromosome 06"/>
</dbReference>
<evidence type="ECO:0000313" key="12">
    <source>
        <dbReference type="Proteomes" id="UP001235939"/>
    </source>
</evidence>
<feature type="domain" description="C2H2-type" evidence="10">
    <location>
        <begin position="481"/>
        <end position="508"/>
    </location>
</feature>
<evidence type="ECO:0000256" key="3">
    <source>
        <dbReference type="ARBA" id="ARBA00022771"/>
    </source>
</evidence>
<keyword evidence="7" id="KW-0539">Nucleus</keyword>
<evidence type="ECO:0000256" key="5">
    <source>
        <dbReference type="ARBA" id="ARBA00023015"/>
    </source>
</evidence>
<name>A0ABY6KK75_9ARAC</name>
<dbReference type="SMART" id="SM00355">
    <property type="entry name" value="ZnF_C2H2"/>
    <property type="match status" value="9"/>
</dbReference>
<comment type="subcellular location">
    <subcellularLocation>
        <location evidence="1">Nucleus</location>
    </subcellularLocation>
</comment>
<organism evidence="11 12">
    <name type="scientific">Cordylochernes scorpioides</name>
    <dbReference type="NCBI Taxonomy" id="51811"/>
    <lineage>
        <taxon>Eukaryota</taxon>
        <taxon>Metazoa</taxon>
        <taxon>Ecdysozoa</taxon>
        <taxon>Arthropoda</taxon>
        <taxon>Chelicerata</taxon>
        <taxon>Arachnida</taxon>
        <taxon>Pseudoscorpiones</taxon>
        <taxon>Cheliferoidea</taxon>
        <taxon>Chernetidae</taxon>
        <taxon>Cordylochernes</taxon>
    </lineage>
</organism>
<evidence type="ECO:0000256" key="1">
    <source>
        <dbReference type="ARBA" id="ARBA00004123"/>
    </source>
</evidence>
<evidence type="ECO:0000256" key="6">
    <source>
        <dbReference type="ARBA" id="ARBA00023163"/>
    </source>
</evidence>
<keyword evidence="12" id="KW-1185">Reference proteome</keyword>
<evidence type="ECO:0000256" key="9">
    <source>
        <dbReference type="SAM" id="MobiDB-lite"/>
    </source>
</evidence>
<feature type="domain" description="C2H2-type" evidence="10">
    <location>
        <begin position="384"/>
        <end position="411"/>
    </location>
</feature>
<dbReference type="InterPro" id="IPR051061">
    <property type="entry name" value="Zinc_finger_trans_reg"/>
</dbReference>
<keyword evidence="6" id="KW-0804">Transcription</keyword>
<feature type="domain" description="C2H2-type" evidence="10">
    <location>
        <begin position="356"/>
        <end position="383"/>
    </location>
</feature>
<proteinExistence type="predicted"/>
<dbReference type="InterPro" id="IPR013087">
    <property type="entry name" value="Znf_C2H2_type"/>
</dbReference>